<reference evidence="3 4" key="1">
    <citation type="submission" date="2017-03" db="EMBL/GenBank/DDBJ databases">
        <title>Genome analysis of strain PAMC 26577.</title>
        <authorList>
            <person name="Oh H.-M."/>
            <person name="Yang J.-A."/>
        </authorList>
    </citation>
    <scope>NUCLEOTIDE SEQUENCE [LARGE SCALE GENOMIC DNA]</scope>
    <source>
        <strain evidence="3 4">PAMC 26577</strain>
    </source>
</reference>
<evidence type="ECO:0000256" key="2">
    <source>
        <dbReference type="SAM" id="SignalP"/>
    </source>
</evidence>
<dbReference type="InterPro" id="IPR025421">
    <property type="entry name" value="DUF4148"/>
</dbReference>
<dbReference type="AlphaFoldDB" id="A0A242N0L3"/>
<accession>A0A242N0L3</accession>
<evidence type="ECO:0008006" key="5">
    <source>
        <dbReference type="Google" id="ProtNLM"/>
    </source>
</evidence>
<dbReference type="RefSeq" id="WP_062172425.1">
    <property type="nucleotide sequence ID" value="NZ_MSRG01000063.1"/>
</dbReference>
<keyword evidence="2" id="KW-0732">Signal</keyword>
<sequence length="106" mass="10997">MNKFLISALVLSSALAAPALAFAQSNAPVTRAQVKAELVQLEKAGYSPGGENVNYPQDIQAAEQKVWSQQGAAAMSYGSSTGSMSASGARADHAPDQATQPIYFGH</sequence>
<comment type="caution">
    <text evidence="3">The sequence shown here is derived from an EMBL/GenBank/DDBJ whole genome shotgun (WGS) entry which is preliminary data.</text>
</comment>
<name>A0A242N0L3_CABSO</name>
<evidence type="ECO:0000256" key="1">
    <source>
        <dbReference type="SAM" id="MobiDB-lite"/>
    </source>
</evidence>
<evidence type="ECO:0000313" key="4">
    <source>
        <dbReference type="Proteomes" id="UP000195221"/>
    </source>
</evidence>
<dbReference type="EMBL" id="NBTZ01000033">
    <property type="protein sequence ID" value="OTP77195.1"/>
    <property type="molecule type" value="Genomic_DNA"/>
</dbReference>
<dbReference type="Proteomes" id="UP000195221">
    <property type="component" value="Unassembled WGS sequence"/>
</dbReference>
<feature type="chain" id="PRO_5011294065" description="Purine nucleoside phosphorylase" evidence="2">
    <location>
        <begin position="24"/>
        <end position="106"/>
    </location>
</feature>
<feature type="compositionally biased region" description="Low complexity" evidence="1">
    <location>
        <begin position="76"/>
        <end position="89"/>
    </location>
</feature>
<organism evidence="3 4">
    <name type="scientific">Caballeronia sordidicola</name>
    <name type="common">Burkholderia sordidicola</name>
    <dbReference type="NCBI Taxonomy" id="196367"/>
    <lineage>
        <taxon>Bacteria</taxon>
        <taxon>Pseudomonadati</taxon>
        <taxon>Pseudomonadota</taxon>
        <taxon>Betaproteobacteria</taxon>
        <taxon>Burkholderiales</taxon>
        <taxon>Burkholderiaceae</taxon>
        <taxon>Caballeronia</taxon>
    </lineage>
</organism>
<gene>
    <name evidence="3" type="ORF">PAMC26577_09515</name>
</gene>
<dbReference type="Pfam" id="PF13663">
    <property type="entry name" value="DUF4148"/>
    <property type="match status" value="1"/>
</dbReference>
<feature type="signal peptide" evidence="2">
    <location>
        <begin position="1"/>
        <end position="23"/>
    </location>
</feature>
<protein>
    <recommendedName>
        <fullName evidence="5">Purine nucleoside phosphorylase</fullName>
    </recommendedName>
</protein>
<evidence type="ECO:0000313" key="3">
    <source>
        <dbReference type="EMBL" id="OTP77195.1"/>
    </source>
</evidence>
<feature type="region of interest" description="Disordered" evidence="1">
    <location>
        <begin position="76"/>
        <end position="106"/>
    </location>
</feature>
<proteinExistence type="predicted"/>